<proteinExistence type="predicted"/>
<dbReference type="eggNOG" id="ENOG502ZCGH">
    <property type="taxonomic scope" value="Bacteria"/>
</dbReference>
<dbReference type="AlphaFoldDB" id="A0A170MXY9"/>
<evidence type="ECO:0000313" key="3">
    <source>
        <dbReference type="Proteomes" id="UP000075816"/>
    </source>
</evidence>
<feature type="transmembrane region" description="Helical" evidence="1">
    <location>
        <begin position="59"/>
        <end position="75"/>
    </location>
</feature>
<keyword evidence="1" id="KW-0812">Transmembrane</keyword>
<dbReference type="RefSeq" id="WP_005960041.1">
    <property type="nucleotide sequence ID" value="NZ_CAXOUM010000002.1"/>
</dbReference>
<organism evidence="2 3">
    <name type="scientific">Fusobacterium necrophorum subsp. funduliforme</name>
    <dbReference type="NCBI Taxonomy" id="143387"/>
    <lineage>
        <taxon>Bacteria</taxon>
        <taxon>Fusobacteriati</taxon>
        <taxon>Fusobacteriota</taxon>
        <taxon>Fusobacteriia</taxon>
        <taxon>Fusobacteriales</taxon>
        <taxon>Fusobacteriaceae</taxon>
        <taxon>Fusobacterium</taxon>
    </lineage>
</organism>
<gene>
    <name evidence="2" type="ORF">A2J07_08805</name>
</gene>
<protein>
    <submittedName>
        <fullName evidence="2">Uncharacterized protein</fullName>
    </submittedName>
</protein>
<keyword evidence="1" id="KW-1133">Transmembrane helix</keyword>
<keyword evidence="1" id="KW-0472">Membrane</keyword>
<dbReference type="EMBL" id="LVEA01000013">
    <property type="protein sequence ID" value="KYL05064.1"/>
    <property type="molecule type" value="Genomic_DNA"/>
</dbReference>
<evidence type="ECO:0000256" key="1">
    <source>
        <dbReference type="SAM" id="Phobius"/>
    </source>
</evidence>
<sequence length="163" mass="19310">MIFYEDFVKKIEELEGEDLSFSEIESFGLGKKKKIGGYGIALPLILIACYEIFVAFFLKQYYLILIALVLFYFGIRQCRNMWAYRITLDTKEKHLLFQKMDIDLENLSSLQVREAKIGRKVIPVLDFITKDKKQMILPMYMERQVFLVRILQKMLGVRFSIKK</sequence>
<feature type="transmembrane region" description="Helical" evidence="1">
    <location>
        <begin position="35"/>
        <end position="53"/>
    </location>
</feature>
<reference evidence="2 3" key="1">
    <citation type="submission" date="2016-03" db="EMBL/GenBank/DDBJ databases">
        <title>Comparative genomics of human isolates of Fusobacterium necrophorum.</title>
        <authorList>
            <person name="Jensen A."/>
            <person name="Bank S."/>
            <person name="Andersen P.S."/>
            <person name="Kristensen L.H."/>
            <person name="Prag J."/>
        </authorList>
    </citation>
    <scope>NUCLEOTIDE SEQUENCE [LARGE SCALE GENOMIC DNA]</scope>
    <source>
        <strain evidence="2 3">LS_1264</strain>
    </source>
</reference>
<dbReference type="KEGG" id="fnf:BSQ88_06805"/>
<accession>A0A170MXY9</accession>
<evidence type="ECO:0000313" key="2">
    <source>
        <dbReference type="EMBL" id="KYL05064.1"/>
    </source>
</evidence>
<dbReference type="Proteomes" id="UP000075816">
    <property type="component" value="Unassembled WGS sequence"/>
</dbReference>
<comment type="caution">
    <text evidence="2">The sequence shown here is derived from an EMBL/GenBank/DDBJ whole genome shotgun (WGS) entry which is preliminary data.</text>
</comment>
<name>A0A170MXY9_9FUSO</name>